<dbReference type="Proteomes" id="UP000730161">
    <property type="component" value="Unassembled WGS sequence"/>
</dbReference>
<dbReference type="EMBL" id="JWHL01000011">
    <property type="protein sequence ID" value="MBR1369336.1"/>
    <property type="molecule type" value="Genomic_DNA"/>
</dbReference>
<gene>
    <name evidence="1" type="ORF">RJ53_07450</name>
</gene>
<reference evidence="1" key="1">
    <citation type="submission" date="2014-12" db="EMBL/GenBank/DDBJ databases">
        <authorList>
            <person name="Huang H.-H."/>
            <person name="Chen S.-C."/>
            <person name="Lai M.-C."/>
        </authorList>
    </citation>
    <scope>NUCLEOTIDE SEQUENCE</scope>
    <source>
        <strain evidence="1">K1F9705b</strain>
    </source>
</reference>
<dbReference type="AlphaFoldDB" id="A0A8J7W7Y1"/>
<accession>A0A8J7W7Y1</accession>
<sequence>MARELTPFDIGILRKLAPECEDLICGGARTEYRSILPPVANHYSRDEQDFAERISLLTDDELEYLIGLMEDESEGVGCLSPLFFSVFLDLVTTRLSKRVSQKVLSIYENSEGCG</sequence>
<dbReference type="RefSeq" id="WP_211531035.1">
    <property type="nucleotide sequence ID" value="NZ_JWHL01000011.1"/>
</dbReference>
<proteinExistence type="predicted"/>
<evidence type="ECO:0000313" key="2">
    <source>
        <dbReference type="Proteomes" id="UP000730161"/>
    </source>
</evidence>
<comment type="caution">
    <text evidence="1">The sequence shown here is derived from an EMBL/GenBank/DDBJ whole genome shotgun (WGS) entry which is preliminary data.</text>
</comment>
<organism evidence="1 2">
    <name type="scientific">Methanocalculus chunghsingensis</name>
    <dbReference type="NCBI Taxonomy" id="156457"/>
    <lineage>
        <taxon>Archaea</taxon>
        <taxon>Methanobacteriati</taxon>
        <taxon>Methanobacteriota</taxon>
        <taxon>Stenosarchaea group</taxon>
        <taxon>Methanomicrobia</taxon>
        <taxon>Methanomicrobiales</taxon>
        <taxon>Methanocalculaceae</taxon>
        <taxon>Methanocalculus</taxon>
    </lineage>
</organism>
<name>A0A8J7W7Y1_9EURY</name>
<evidence type="ECO:0000313" key="1">
    <source>
        <dbReference type="EMBL" id="MBR1369336.1"/>
    </source>
</evidence>
<protein>
    <submittedName>
        <fullName evidence="1">Uncharacterized protein</fullName>
    </submittedName>
</protein>
<dbReference type="OrthoDB" id="146424at2157"/>
<keyword evidence="2" id="KW-1185">Reference proteome</keyword>